<dbReference type="Pfam" id="PF11951">
    <property type="entry name" value="Fungal_trans_2"/>
    <property type="match status" value="1"/>
</dbReference>
<dbReference type="Pfam" id="PF00172">
    <property type="entry name" value="Zn_clus"/>
    <property type="match status" value="1"/>
</dbReference>
<dbReference type="Gene3D" id="4.10.240.10">
    <property type="entry name" value="Zn(2)-C6 fungal-type DNA-binding domain"/>
    <property type="match status" value="1"/>
</dbReference>
<dbReference type="Proteomes" id="UP000240883">
    <property type="component" value="Unassembled WGS sequence"/>
</dbReference>
<gene>
    <name evidence="3" type="ORF">BS50DRAFT_26197</name>
</gene>
<accession>A0A2T2PB71</accession>
<reference evidence="3 4" key="1">
    <citation type="journal article" date="2018" name="Front. Microbiol.">
        <title>Genome-Wide Analysis of Corynespora cassiicola Leaf Fall Disease Putative Effectors.</title>
        <authorList>
            <person name="Lopez D."/>
            <person name="Ribeiro S."/>
            <person name="Label P."/>
            <person name="Fumanal B."/>
            <person name="Venisse J.S."/>
            <person name="Kohler A."/>
            <person name="de Oliveira R.R."/>
            <person name="Labutti K."/>
            <person name="Lipzen A."/>
            <person name="Lail K."/>
            <person name="Bauer D."/>
            <person name="Ohm R.A."/>
            <person name="Barry K.W."/>
            <person name="Spatafora J."/>
            <person name="Grigoriev I.V."/>
            <person name="Martin F.M."/>
            <person name="Pujade-Renaud V."/>
        </authorList>
    </citation>
    <scope>NUCLEOTIDE SEQUENCE [LARGE SCALE GENOMIC DNA]</scope>
    <source>
        <strain evidence="3 4">Philippines</strain>
    </source>
</reference>
<dbReference type="GO" id="GO:0000981">
    <property type="term" value="F:DNA-binding transcription factor activity, RNA polymerase II-specific"/>
    <property type="evidence" value="ECO:0007669"/>
    <property type="project" value="InterPro"/>
</dbReference>
<sequence length="463" mass="52466">MVGVPGRSKGCITCRRRKKGCDLQRPICGQCRSKGLFCGSYNDDRIFVNENSRFSQGQGSIQHLQRVATQVDIMLPDNLTRSAYGERFIEEFFDVYLPYPHKGRPAVIHTNSFLSALTTLYVQDQTLRYALLAIGATFLGKVSGEIQLIQQGYRVYGQCLWKLQRALQFPDSSIGEALLAVPRLMGLFEILFGTEEHTKQQAASWCSHADGEWALMRNKGAESYSNGVAHDLFVEGRLNPIIAAIRMRKATPLNSDEWKTIPWKLHPKTPKDSLIDILAGIPELMHDREILPTLGSNVYANGHGKSLKKCLKLSKKLEYWSLRYMDLLYTPASEKAVAIHFRDPNTAHLSVLYWTTSTLLYLCLDDLLSVPFSDKSLHHQDRNHPRVFARRIARSASYFFGESLGIWGATTISFPIGTALLYLKRNEIDEDYTRLIFTAWQNPNLPGAIKKFIDSMGRIQITE</sequence>
<protein>
    <recommendedName>
        <fullName evidence="2">Zn(2)-C6 fungal-type domain-containing protein</fullName>
    </recommendedName>
</protein>
<proteinExistence type="predicted"/>
<keyword evidence="1" id="KW-0539">Nucleus</keyword>
<dbReference type="SMART" id="SM00066">
    <property type="entry name" value="GAL4"/>
    <property type="match status" value="1"/>
</dbReference>
<dbReference type="PROSITE" id="PS50048">
    <property type="entry name" value="ZN2_CY6_FUNGAL_2"/>
    <property type="match status" value="1"/>
</dbReference>
<evidence type="ECO:0000313" key="3">
    <source>
        <dbReference type="EMBL" id="PSN74884.1"/>
    </source>
</evidence>
<keyword evidence="4" id="KW-1185">Reference proteome</keyword>
<dbReference type="PANTHER" id="PTHR38111:SF11">
    <property type="entry name" value="TRANSCRIPTION FACTOR DOMAIN-CONTAINING PROTEIN-RELATED"/>
    <property type="match status" value="1"/>
</dbReference>
<evidence type="ECO:0000313" key="4">
    <source>
        <dbReference type="Proteomes" id="UP000240883"/>
    </source>
</evidence>
<feature type="domain" description="Zn(2)-C6 fungal-type" evidence="2">
    <location>
        <begin position="10"/>
        <end position="38"/>
    </location>
</feature>
<dbReference type="InterPro" id="IPR053178">
    <property type="entry name" value="Osmoadaptation_assoc"/>
</dbReference>
<dbReference type="CDD" id="cd00067">
    <property type="entry name" value="GAL4"/>
    <property type="match status" value="1"/>
</dbReference>
<name>A0A2T2PB71_CORCC</name>
<organism evidence="3 4">
    <name type="scientific">Corynespora cassiicola Philippines</name>
    <dbReference type="NCBI Taxonomy" id="1448308"/>
    <lineage>
        <taxon>Eukaryota</taxon>
        <taxon>Fungi</taxon>
        <taxon>Dikarya</taxon>
        <taxon>Ascomycota</taxon>
        <taxon>Pezizomycotina</taxon>
        <taxon>Dothideomycetes</taxon>
        <taxon>Pleosporomycetidae</taxon>
        <taxon>Pleosporales</taxon>
        <taxon>Corynesporascaceae</taxon>
        <taxon>Corynespora</taxon>
    </lineage>
</organism>
<dbReference type="SUPFAM" id="SSF57701">
    <property type="entry name" value="Zn2/Cys6 DNA-binding domain"/>
    <property type="match status" value="1"/>
</dbReference>
<dbReference type="AlphaFoldDB" id="A0A2T2PB71"/>
<dbReference type="InterPro" id="IPR001138">
    <property type="entry name" value="Zn2Cys6_DnaBD"/>
</dbReference>
<dbReference type="OrthoDB" id="3525185at2759"/>
<dbReference type="PROSITE" id="PS00463">
    <property type="entry name" value="ZN2_CY6_FUNGAL_1"/>
    <property type="match status" value="1"/>
</dbReference>
<evidence type="ECO:0000256" key="1">
    <source>
        <dbReference type="ARBA" id="ARBA00023242"/>
    </source>
</evidence>
<dbReference type="EMBL" id="KZ678128">
    <property type="protein sequence ID" value="PSN74884.1"/>
    <property type="molecule type" value="Genomic_DNA"/>
</dbReference>
<dbReference type="InterPro" id="IPR021858">
    <property type="entry name" value="Fun_TF"/>
</dbReference>
<dbReference type="PANTHER" id="PTHR38111">
    <property type="entry name" value="ZN(2)-C6 FUNGAL-TYPE DOMAIN-CONTAINING PROTEIN-RELATED"/>
    <property type="match status" value="1"/>
</dbReference>
<dbReference type="InterPro" id="IPR036864">
    <property type="entry name" value="Zn2-C6_fun-type_DNA-bd_sf"/>
</dbReference>
<dbReference type="GO" id="GO:0008270">
    <property type="term" value="F:zinc ion binding"/>
    <property type="evidence" value="ECO:0007669"/>
    <property type="project" value="InterPro"/>
</dbReference>
<evidence type="ECO:0000259" key="2">
    <source>
        <dbReference type="PROSITE" id="PS50048"/>
    </source>
</evidence>
<dbReference type="STRING" id="1448308.A0A2T2PB71"/>